<dbReference type="Gene3D" id="3.50.50.60">
    <property type="entry name" value="FAD/NAD(P)-binding domain"/>
    <property type="match status" value="2"/>
</dbReference>
<dbReference type="EC" id="1.14.13.-" evidence="7"/>
<dbReference type="InterPro" id="IPR020946">
    <property type="entry name" value="Flavin_mOase-like"/>
</dbReference>
<comment type="caution">
    <text evidence="7">The sequence shown here is derived from an EMBL/GenBank/DDBJ whole genome shotgun (WGS) entry which is preliminary data.</text>
</comment>
<keyword evidence="8" id="KW-1185">Reference proteome</keyword>
<name>A0ABV9R1Q5_9GAMM</name>
<dbReference type="InterPro" id="IPR036188">
    <property type="entry name" value="FAD/NAD-bd_sf"/>
</dbReference>
<evidence type="ECO:0000256" key="5">
    <source>
        <dbReference type="ARBA" id="ARBA00023002"/>
    </source>
</evidence>
<reference evidence="8" key="1">
    <citation type="journal article" date="2019" name="Int. J. Syst. Evol. Microbiol.">
        <title>The Global Catalogue of Microorganisms (GCM) 10K type strain sequencing project: providing services to taxonomists for standard genome sequencing and annotation.</title>
        <authorList>
            <consortium name="The Broad Institute Genomics Platform"/>
            <consortium name="The Broad Institute Genome Sequencing Center for Infectious Disease"/>
            <person name="Wu L."/>
            <person name="Ma J."/>
        </authorList>
    </citation>
    <scope>NUCLEOTIDE SEQUENCE [LARGE SCALE GENOMIC DNA]</scope>
    <source>
        <strain evidence="8">CCUG 30340</strain>
    </source>
</reference>
<keyword evidence="6 7" id="KW-0503">Monooxygenase</keyword>
<protein>
    <submittedName>
        <fullName evidence="7">Flavin-containing monooxygenase</fullName>
        <ecNumber evidence="7">1.14.13.-</ecNumber>
    </submittedName>
</protein>
<dbReference type="GO" id="GO:0004497">
    <property type="term" value="F:monooxygenase activity"/>
    <property type="evidence" value="ECO:0007669"/>
    <property type="project" value="UniProtKB-KW"/>
</dbReference>
<evidence type="ECO:0000313" key="7">
    <source>
        <dbReference type="EMBL" id="MFC4821697.1"/>
    </source>
</evidence>
<dbReference type="PANTHER" id="PTHR43872">
    <property type="entry name" value="MONOOXYGENASE, PUTATIVE (AFU_ORTHOLOGUE AFUA_8G02570)-RELATED"/>
    <property type="match status" value="1"/>
</dbReference>
<evidence type="ECO:0000256" key="2">
    <source>
        <dbReference type="ARBA" id="ARBA00010139"/>
    </source>
</evidence>
<evidence type="ECO:0000256" key="1">
    <source>
        <dbReference type="ARBA" id="ARBA00001974"/>
    </source>
</evidence>
<keyword evidence="3" id="KW-0285">Flavoprotein</keyword>
<dbReference type="SUPFAM" id="SSF51905">
    <property type="entry name" value="FAD/NAD(P)-binding domain"/>
    <property type="match status" value="1"/>
</dbReference>
<dbReference type="Proteomes" id="UP001595886">
    <property type="component" value="Unassembled WGS sequence"/>
</dbReference>
<comment type="similarity">
    <text evidence="2">Belongs to the FAD-binding monooxygenase family.</text>
</comment>
<organism evidence="7 8">
    <name type="scientific">Dokdonella ginsengisoli</name>
    <dbReference type="NCBI Taxonomy" id="363846"/>
    <lineage>
        <taxon>Bacteria</taxon>
        <taxon>Pseudomonadati</taxon>
        <taxon>Pseudomonadota</taxon>
        <taxon>Gammaproteobacteria</taxon>
        <taxon>Lysobacterales</taxon>
        <taxon>Rhodanobacteraceae</taxon>
        <taxon>Dokdonella</taxon>
    </lineage>
</organism>
<evidence type="ECO:0000256" key="3">
    <source>
        <dbReference type="ARBA" id="ARBA00022630"/>
    </source>
</evidence>
<dbReference type="EMBL" id="JBHSHD010000010">
    <property type="protein sequence ID" value="MFC4821697.1"/>
    <property type="molecule type" value="Genomic_DNA"/>
</dbReference>
<keyword evidence="4" id="KW-0274">FAD</keyword>
<comment type="cofactor">
    <cofactor evidence="1">
        <name>FAD</name>
        <dbReference type="ChEBI" id="CHEBI:57692"/>
    </cofactor>
</comment>
<proteinExistence type="inferred from homology"/>
<accession>A0ABV9R1Q5</accession>
<keyword evidence="5 7" id="KW-0560">Oxidoreductase</keyword>
<evidence type="ECO:0000256" key="6">
    <source>
        <dbReference type="ARBA" id="ARBA00023033"/>
    </source>
</evidence>
<sequence>MAAEHLDVLVIGAGLSGIGAGYYLQSRLPGKSYAILESRAELGGTWSLFRYPGIRSDSDMYTFGYSFRPWTADKSISDGGLILDYLRETAAEFGIDRHIRYRQRVIAAAWSSSEAKWRVDVETGENRERRQYTCGFLYVCSGYYDYAGGHAPEFPGRENFRGVVVHPQDWPGSIDYAGQRVVVIGSGATAVTLVPALAASAAHVTMLQRSPTYVTSLPARDKAATWLRRHLPAATAHRLARAKNIALTMFFFAFARGAPETFKRLIRHAQKKFLPADYAFDTHFRPSYEPWDQRLCLVPDGDLFKAIRAGRASIVTDRIDAFVEDGIRLQSGQVLPADLVVTATGLKLQAFGGARISVDGRPLELGRSHTYKGVMLRDVPNLAFCVGYTNASWTLRADLVSQFVCRLLAHMDRHGHAQVVPRTEAASLEPSLPLLNFTSGYVLRSLAQFPQQGARAPWRLRQNYLLDLFGLKFGPVAHSALRFSRSTPETAAEPGKAAA</sequence>
<evidence type="ECO:0000313" key="8">
    <source>
        <dbReference type="Proteomes" id="UP001595886"/>
    </source>
</evidence>
<dbReference type="Pfam" id="PF00743">
    <property type="entry name" value="FMO-like"/>
    <property type="match status" value="1"/>
</dbReference>
<dbReference type="Pfam" id="PF13450">
    <property type="entry name" value="NAD_binding_8"/>
    <property type="match status" value="1"/>
</dbReference>
<dbReference type="PANTHER" id="PTHR43872:SF1">
    <property type="entry name" value="MONOOXYGENASE, PUTATIVE (AFU_ORTHOLOGUE AFUA_8G02570)-RELATED"/>
    <property type="match status" value="1"/>
</dbReference>
<gene>
    <name evidence="7" type="ORF">ACFO6Q_15295</name>
</gene>
<dbReference type="InterPro" id="IPR051820">
    <property type="entry name" value="FAD-binding_MO"/>
</dbReference>
<evidence type="ECO:0000256" key="4">
    <source>
        <dbReference type="ARBA" id="ARBA00022827"/>
    </source>
</evidence>
<dbReference type="RefSeq" id="WP_380021970.1">
    <property type="nucleotide sequence ID" value="NZ_JBHSHD010000010.1"/>
</dbReference>